<comment type="similarity">
    <text evidence="1">Belongs to the site-specific recombinase resolvase family.</text>
</comment>
<dbReference type="InterPro" id="IPR006118">
    <property type="entry name" value="Recombinase_CS"/>
</dbReference>
<organism evidence="8 9">
    <name type="scientific">Dietzia maris</name>
    <dbReference type="NCBI Taxonomy" id="37915"/>
    <lineage>
        <taxon>Bacteria</taxon>
        <taxon>Bacillati</taxon>
        <taxon>Actinomycetota</taxon>
        <taxon>Actinomycetes</taxon>
        <taxon>Mycobacteriales</taxon>
        <taxon>Dietziaceae</taxon>
        <taxon>Dietzia</taxon>
    </lineage>
</organism>
<feature type="active site" description="O-(5'-phospho-DNA)-serine intermediate" evidence="5 6">
    <location>
        <position position="14"/>
    </location>
</feature>
<dbReference type="InterPro" id="IPR006120">
    <property type="entry name" value="Resolvase_HTH_dom"/>
</dbReference>
<name>A0A365P6H2_9ACTN</name>
<dbReference type="Gene3D" id="1.10.10.60">
    <property type="entry name" value="Homeodomain-like"/>
    <property type="match status" value="1"/>
</dbReference>
<dbReference type="PROSITE" id="PS00397">
    <property type="entry name" value="RECOMBINASES_1"/>
    <property type="match status" value="1"/>
</dbReference>
<evidence type="ECO:0000256" key="2">
    <source>
        <dbReference type="ARBA" id="ARBA00022908"/>
    </source>
</evidence>
<evidence type="ECO:0000259" key="7">
    <source>
        <dbReference type="PROSITE" id="PS51736"/>
    </source>
</evidence>
<reference evidence="8 9" key="1">
    <citation type="submission" date="2018-06" db="EMBL/GenBank/DDBJ databases">
        <title>Whole genome sequencing of four bacterial strains from South Shetland trench revealing bio-synthetic gene clusters.</title>
        <authorList>
            <person name="Abdel-Mageed W.M."/>
            <person name="Lehri B."/>
            <person name="Jarmusch S.A."/>
            <person name="Miranda K."/>
            <person name="Goodfellow M."/>
            <person name="Jaspars M."/>
            <person name="Karlyshev A.V."/>
        </authorList>
    </citation>
    <scope>NUCLEOTIDE SEQUENCE [LARGE SCALE GENOMIC DNA]</scope>
    <source>
        <strain evidence="8 9">SST1</strain>
    </source>
</reference>
<dbReference type="SUPFAM" id="SSF46689">
    <property type="entry name" value="Homeodomain-like"/>
    <property type="match status" value="1"/>
</dbReference>
<evidence type="ECO:0000256" key="5">
    <source>
        <dbReference type="PIRSR" id="PIRSR606118-50"/>
    </source>
</evidence>
<dbReference type="AlphaFoldDB" id="A0A365P6H2"/>
<dbReference type="Pfam" id="PF00239">
    <property type="entry name" value="Resolvase"/>
    <property type="match status" value="1"/>
</dbReference>
<dbReference type="PROSITE" id="PS00398">
    <property type="entry name" value="RECOMBINASES_2"/>
    <property type="match status" value="1"/>
</dbReference>
<evidence type="ECO:0000313" key="9">
    <source>
        <dbReference type="Proteomes" id="UP000252187"/>
    </source>
</evidence>
<dbReference type="CDD" id="cd00569">
    <property type="entry name" value="HTH_Hin_like"/>
    <property type="match status" value="1"/>
</dbReference>
<evidence type="ECO:0000256" key="3">
    <source>
        <dbReference type="ARBA" id="ARBA00023125"/>
    </source>
</evidence>
<dbReference type="Pfam" id="PF02796">
    <property type="entry name" value="HTH_7"/>
    <property type="match status" value="1"/>
</dbReference>
<dbReference type="PANTHER" id="PTHR30461">
    <property type="entry name" value="DNA-INVERTASE FROM LAMBDOID PROPHAGE"/>
    <property type="match status" value="1"/>
</dbReference>
<dbReference type="InterPro" id="IPR006119">
    <property type="entry name" value="Resolv_N"/>
</dbReference>
<protein>
    <submittedName>
        <fullName evidence="8">Recombinase family protein</fullName>
    </submittedName>
</protein>
<dbReference type="PANTHER" id="PTHR30461:SF2">
    <property type="entry name" value="SERINE RECOMBINASE PINE-RELATED"/>
    <property type="match status" value="1"/>
</dbReference>
<dbReference type="SMART" id="SM00857">
    <property type="entry name" value="Resolvase"/>
    <property type="match status" value="1"/>
</dbReference>
<dbReference type="InterPro" id="IPR036162">
    <property type="entry name" value="Resolvase-like_N_sf"/>
</dbReference>
<dbReference type="GO" id="GO:0000150">
    <property type="term" value="F:DNA strand exchange activity"/>
    <property type="evidence" value="ECO:0007669"/>
    <property type="project" value="InterPro"/>
</dbReference>
<keyword evidence="4" id="KW-0233">DNA recombination</keyword>
<dbReference type="GO" id="GO:0015074">
    <property type="term" value="P:DNA integration"/>
    <property type="evidence" value="ECO:0007669"/>
    <property type="project" value="UniProtKB-KW"/>
</dbReference>
<dbReference type="EMBL" id="QNTT01000074">
    <property type="protein sequence ID" value="RBA30592.1"/>
    <property type="molecule type" value="Genomic_DNA"/>
</dbReference>
<proteinExistence type="inferred from homology"/>
<sequence length="188" mass="20430">MSTNGERLGYARVSTTKQHLDQQIDALQHEGVDHIFTDKWTGRSNDRPGLSELLDYARPGDTVVVVALDRLGRSLIGIVETIGDLQGRGISLVSLRESLDFATPTGKMMAAILAALSEYEVDLKAERAAAAREAAAVRGRHTGRPRSMTADQVSLAQRMKQSGESANTIAETLHVSRATLYRSLSRAN</sequence>
<dbReference type="InterPro" id="IPR009057">
    <property type="entry name" value="Homeodomain-like_sf"/>
</dbReference>
<evidence type="ECO:0000256" key="1">
    <source>
        <dbReference type="ARBA" id="ARBA00009913"/>
    </source>
</evidence>
<dbReference type="GO" id="GO:0003677">
    <property type="term" value="F:DNA binding"/>
    <property type="evidence" value="ECO:0007669"/>
    <property type="project" value="UniProtKB-KW"/>
</dbReference>
<dbReference type="Proteomes" id="UP000252187">
    <property type="component" value="Unassembled WGS sequence"/>
</dbReference>
<evidence type="ECO:0000256" key="4">
    <source>
        <dbReference type="ARBA" id="ARBA00023172"/>
    </source>
</evidence>
<dbReference type="Gene3D" id="3.40.50.1390">
    <property type="entry name" value="Resolvase, N-terminal catalytic domain"/>
    <property type="match status" value="1"/>
</dbReference>
<gene>
    <name evidence="8" type="ORF">DQ226_16625</name>
</gene>
<accession>A0A365P6H2</accession>
<feature type="domain" description="Resolvase/invertase-type recombinase catalytic" evidence="7">
    <location>
        <begin position="6"/>
        <end position="139"/>
    </location>
</feature>
<dbReference type="SUPFAM" id="SSF53041">
    <property type="entry name" value="Resolvase-like"/>
    <property type="match status" value="1"/>
</dbReference>
<evidence type="ECO:0000313" key="8">
    <source>
        <dbReference type="EMBL" id="RBA30592.1"/>
    </source>
</evidence>
<dbReference type="CDD" id="cd03768">
    <property type="entry name" value="SR_ResInv"/>
    <property type="match status" value="1"/>
</dbReference>
<dbReference type="InterPro" id="IPR050639">
    <property type="entry name" value="SSR_resolvase"/>
</dbReference>
<keyword evidence="3" id="KW-0238">DNA-binding</keyword>
<dbReference type="PROSITE" id="PS51736">
    <property type="entry name" value="RECOMBINASES_3"/>
    <property type="match status" value="1"/>
</dbReference>
<evidence type="ECO:0000256" key="6">
    <source>
        <dbReference type="PROSITE-ProRule" id="PRU10137"/>
    </source>
</evidence>
<keyword evidence="2" id="KW-0229">DNA integration</keyword>
<comment type="caution">
    <text evidence="8">The sequence shown here is derived from an EMBL/GenBank/DDBJ whole genome shotgun (WGS) entry which is preliminary data.</text>
</comment>